<dbReference type="SUPFAM" id="SSF55729">
    <property type="entry name" value="Acyl-CoA N-acyltransferases (Nat)"/>
    <property type="match status" value="1"/>
</dbReference>
<keyword evidence="2" id="KW-0012">Acyltransferase</keyword>
<gene>
    <name evidence="2" type="primary">ywnH_1</name>
    <name evidence="2" type="ORF">SAMEA3545359_02132</name>
</gene>
<name>A0A1C6JEJ6_9FIRM</name>
<dbReference type="AlphaFoldDB" id="A0A1C6JEJ6"/>
<dbReference type="PANTHER" id="PTHR43138">
    <property type="entry name" value="ACETYLTRANSFERASE, GNAT FAMILY"/>
    <property type="match status" value="1"/>
</dbReference>
<organism evidence="2">
    <name type="scientific">uncultured Anaerotruncus sp</name>
    <dbReference type="NCBI Taxonomy" id="905011"/>
    <lineage>
        <taxon>Bacteria</taxon>
        <taxon>Bacillati</taxon>
        <taxon>Bacillota</taxon>
        <taxon>Clostridia</taxon>
        <taxon>Eubacteriales</taxon>
        <taxon>Oscillospiraceae</taxon>
        <taxon>Anaerotruncus</taxon>
        <taxon>environmental samples</taxon>
    </lineage>
</organism>
<evidence type="ECO:0000259" key="1">
    <source>
        <dbReference type="PROSITE" id="PS51186"/>
    </source>
</evidence>
<sequence length="167" mass="17878">MPTDRPTAPAVRPFAPQDLPQMTALWNDVVAAGCYFPQEVPLAAAEAGDFFAAQSFTGVAELNGRVVGLYILHPNGIGHCAVTANASYAVDAGCRGQHLGELLVRHSLQKARELGFVGLQFNAVVCTNAPAIALYKKLGFTQLGTCKNGYRLDDGRCVDLLLFHHPL</sequence>
<dbReference type="PROSITE" id="PS51186">
    <property type="entry name" value="GNAT"/>
    <property type="match status" value="1"/>
</dbReference>
<keyword evidence="2" id="KW-0808">Transferase</keyword>
<dbReference type="InterPro" id="IPR016181">
    <property type="entry name" value="Acyl_CoA_acyltransferase"/>
</dbReference>
<dbReference type="Pfam" id="PF00583">
    <property type="entry name" value="Acetyltransf_1"/>
    <property type="match status" value="1"/>
</dbReference>
<reference evidence="2" key="1">
    <citation type="submission" date="2015-09" db="EMBL/GenBank/DDBJ databases">
        <authorList>
            <consortium name="Pathogen Informatics"/>
        </authorList>
    </citation>
    <scope>NUCLEOTIDE SEQUENCE</scope>
    <source>
        <strain evidence="2">2789STDY5834896</strain>
    </source>
</reference>
<dbReference type="PANTHER" id="PTHR43138:SF1">
    <property type="entry name" value="N-ACETYLTRANSFERASE ACA1"/>
    <property type="match status" value="1"/>
</dbReference>
<evidence type="ECO:0000313" key="2">
    <source>
        <dbReference type="EMBL" id="SCJ80429.1"/>
    </source>
</evidence>
<protein>
    <submittedName>
        <fullName evidence="2">Putative phosphinothricin acetyltransferase YwnH</fullName>
        <ecNumber evidence="2">2.3.1.183</ecNumber>
    </submittedName>
</protein>
<dbReference type="Gene3D" id="3.40.630.30">
    <property type="match status" value="1"/>
</dbReference>
<feature type="domain" description="N-acetyltransferase" evidence="1">
    <location>
        <begin position="9"/>
        <end position="167"/>
    </location>
</feature>
<dbReference type="GO" id="GO:0102971">
    <property type="term" value="F:phosphinothricin N-acetyltransferase activity"/>
    <property type="evidence" value="ECO:0007669"/>
    <property type="project" value="UniProtKB-EC"/>
</dbReference>
<proteinExistence type="predicted"/>
<dbReference type="EC" id="2.3.1.183" evidence="2"/>
<dbReference type="CDD" id="cd04301">
    <property type="entry name" value="NAT_SF"/>
    <property type="match status" value="1"/>
</dbReference>
<dbReference type="InterPro" id="IPR000182">
    <property type="entry name" value="GNAT_dom"/>
</dbReference>
<dbReference type="EMBL" id="FMHG01000001">
    <property type="protein sequence ID" value="SCJ80429.1"/>
    <property type="molecule type" value="Genomic_DNA"/>
</dbReference>
<accession>A0A1C6JEJ6</accession>
<dbReference type="InterPro" id="IPR052742">
    <property type="entry name" value="Mito_N-acetyltransferase"/>
</dbReference>